<evidence type="ECO:0000259" key="8">
    <source>
        <dbReference type="PROSITE" id="PS50109"/>
    </source>
</evidence>
<feature type="repeat" description="TPR" evidence="6">
    <location>
        <begin position="231"/>
        <end position="264"/>
    </location>
</feature>
<sequence>MVLLVCCLQASAQLHEFRNLQRSLQAITDSNRYVDALNRMAMLAHYRYRDTTLFYALKAKAIAERHNYEKGIADARNNEGIYYLSSNNYLSARYFNEALSIYQELGDKENETQLLMNLSVLLFTNKNQNEALKYIRQAYNLGKDLQHDSIQSIVITDMLAIDQKMDASDRDALFAKGKAIATKYRDTALLISFANNEGTQLYNAGKKKEGLELLLASVKDADQTGSEYMKVAAFMTLGEIMFDMGRDVDGISYYERALKISTDYGYPERYLQLAERLYSYYRAKHMPAMAYEYANLLLAKRAEINDAASKAGYNFLTYALREKQVADLESKDRFWNTVMILLLILFVVVMVVVFFAYRTFQIKRRNMRIQAKLHKASLARTQELEEVDRFNTMLISVIAHDIRQPFSTVLMTAEVFNESIDVLTDAEKVNIMGQLKETAQKSMMFMDGLLTWIKSKNSGFEYQPEELHVAEMLVEANAFFELEQCRKSLKLVTEVPLDLVVLAHRNMLLFVFRNILNNATKYAPEHSAIEVAIAFTDGHVCITFADHGPGMTAEQRAGLFRAMADQDAASDKKGAGLALSVSWEMMQKMQGKISVDAAPGGGTVFCVLLPYLHRL</sequence>
<accession>A0A4R6IBT4</accession>
<dbReference type="InterPro" id="IPR019734">
    <property type="entry name" value="TPR_rpt"/>
</dbReference>
<keyword evidence="7" id="KW-0812">Transmembrane</keyword>
<dbReference type="PROSITE" id="PS50005">
    <property type="entry name" value="TPR"/>
    <property type="match status" value="1"/>
</dbReference>
<feature type="domain" description="Histidine kinase" evidence="8">
    <location>
        <begin position="397"/>
        <end position="613"/>
    </location>
</feature>
<evidence type="ECO:0000313" key="10">
    <source>
        <dbReference type="Proteomes" id="UP000295499"/>
    </source>
</evidence>
<dbReference type="Gene3D" id="1.25.40.10">
    <property type="entry name" value="Tetratricopeptide repeat domain"/>
    <property type="match status" value="2"/>
</dbReference>
<dbReference type="InterPro" id="IPR050736">
    <property type="entry name" value="Sensor_HK_Regulatory"/>
</dbReference>
<dbReference type="SUPFAM" id="SSF55874">
    <property type="entry name" value="ATPase domain of HSP90 chaperone/DNA topoisomerase II/histidine kinase"/>
    <property type="match status" value="1"/>
</dbReference>
<dbReference type="EMBL" id="SNWM01000008">
    <property type="protein sequence ID" value="TDO19041.1"/>
    <property type="molecule type" value="Genomic_DNA"/>
</dbReference>
<keyword evidence="6" id="KW-0802">TPR repeat</keyword>
<dbReference type="PANTHER" id="PTHR43711:SF31">
    <property type="entry name" value="HISTIDINE KINASE"/>
    <property type="match status" value="1"/>
</dbReference>
<evidence type="ECO:0000256" key="3">
    <source>
        <dbReference type="ARBA" id="ARBA00022679"/>
    </source>
</evidence>
<evidence type="ECO:0000256" key="1">
    <source>
        <dbReference type="ARBA" id="ARBA00000085"/>
    </source>
</evidence>
<dbReference type="AlphaFoldDB" id="A0A4R6IBT4"/>
<dbReference type="SMART" id="SM00028">
    <property type="entry name" value="TPR"/>
    <property type="match status" value="3"/>
</dbReference>
<dbReference type="Proteomes" id="UP000295499">
    <property type="component" value="Unassembled WGS sequence"/>
</dbReference>
<evidence type="ECO:0000313" key="9">
    <source>
        <dbReference type="EMBL" id="TDO19041.1"/>
    </source>
</evidence>
<dbReference type="InterPro" id="IPR005467">
    <property type="entry name" value="His_kinase_dom"/>
</dbReference>
<keyword evidence="7" id="KW-0472">Membrane</keyword>
<name>A0A4R6IBT4_9SPHI</name>
<evidence type="ECO:0000256" key="2">
    <source>
        <dbReference type="ARBA" id="ARBA00012438"/>
    </source>
</evidence>
<protein>
    <recommendedName>
        <fullName evidence="2">histidine kinase</fullName>
        <ecNumber evidence="2">2.7.13.3</ecNumber>
    </recommendedName>
</protein>
<evidence type="ECO:0000256" key="5">
    <source>
        <dbReference type="ARBA" id="ARBA00023012"/>
    </source>
</evidence>
<dbReference type="PRINTS" id="PR00344">
    <property type="entry name" value="BCTRLSENSOR"/>
</dbReference>
<keyword evidence="4 9" id="KW-0418">Kinase</keyword>
<dbReference type="PROSITE" id="PS50109">
    <property type="entry name" value="HIS_KIN"/>
    <property type="match status" value="1"/>
</dbReference>
<dbReference type="GO" id="GO:0000155">
    <property type="term" value="F:phosphorelay sensor kinase activity"/>
    <property type="evidence" value="ECO:0007669"/>
    <property type="project" value="InterPro"/>
</dbReference>
<feature type="transmembrane region" description="Helical" evidence="7">
    <location>
        <begin position="334"/>
        <end position="357"/>
    </location>
</feature>
<dbReference type="Pfam" id="PF02518">
    <property type="entry name" value="HATPase_c"/>
    <property type="match status" value="1"/>
</dbReference>
<dbReference type="InterPro" id="IPR036097">
    <property type="entry name" value="HisK_dim/P_sf"/>
</dbReference>
<dbReference type="InterPro" id="IPR003594">
    <property type="entry name" value="HATPase_dom"/>
</dbReference>
<dbReference type="SUPFAM" id="SSF48452">
    <property type="entry name" value="TPR-like"/>
    <property type="match status" value="2"/>
</dbReference>
<dbReference type="Gene3D" id="1.10.287.130">
    <property type="match status" value="1"/>
</dbReference>
<dbReference type="SMART" id="SM00387">
    <property type="entry name" value="HATPase_c"/>
    <property type="match status" value="1"/>
</dbReference>
<keyword evidence="5" id="KW-0902">Two-component regulatory system</keyword>
<dbReference type="PANTHER" id="PTHR43711">
    <property type="entry name" value="TWO-COMPONENT HISTIDINE KINASE"/>
    <property type="match status" value="1"/>
</dbReference>
<keyword evidence="10" id="KW-1185">Reference proteome</keyword>
<comment type="caution">
    <text evidence="9">The sequence shown here is derived from an EMBL/GenBank/DDBJ whole genome shotgun (WGS) entry which is preliminary data.</text>
</comment>
<proteinExistence type="predicted"/>
<comment type="catalytic activity">
    <reaction evidence="1">
        <text>ATP + protein L-histidine = ADP + protein N-phospho-L-histidine.</text>
        <dbReference type="EC" id="2.7.13.3"/>
    </reaction>
</comment>
<keyword evidence="7" id="KW-1133">Transmembrane helix</keyword>
<dbReference type="InterPro" id="IPR011990">
    <property type="entry name" value="TPR-like_helical_dom_sf"/>
</dbReference>
<organism evidence="9 10">
    <name type="scientific">Pedobacter duraquae</name>
    <dbReference type="NCBI Taxonomy" id="425511"/>
    <lineage>
        <taxon>Bacteria</taxon>
        <taxon>Pseudomonadati</taxon>
        <taxon>Bacteroidota</taxon>
        <taxon>Sphingobacteriia</taxon>
        <taxon>Sphingobacteriales</taxon>
        <taxon>Sphingobacteriaceae</taxon>
        <taxon>Pedobacter</taxon>
    </lineage>
</organism>
<dbReference type="SUPFAM" id="SSF47384">
    <property type="entry name" value="Homodimeric domain of signal transducing histidine kinase"/>
    <property type="match status" value="1"/>
</dbReference>
<evidence type="ECO:0000256" key="4">
    <source>
        <dbReference type="ARBA" id="ARBA00022777"/>
    </source>
</evidence>
<dbReference type="EC" id="2.7.13.3" evidence="2"/>
<dbReference type="InterPro" id="IPR036890">
    <property type="entry name" value="HATPase_C_sf"/>
</dbReference>
<evidence type="ECO:0000256" key="7">
    <source>
        <dbReference type="SAM" id="Phobius"/>
    </source>
</evidence>
<evidence type="ECO:0000256" key="6">
    <source>
        <dbReference type="PROSITE-ProRule" id="PRU00339"/>
    </source>
</evidence>
<dbReference type="Gene3D" id="3.30.565.10">
    <property type="entry name" value="Histidine kinase-like ATPase, C-terminal domain"/>
    <property type="match status" value="1"/>
</dbReference>
<keyword evidence="3" id="KW-0808">Transferase</keyword>
<reference evidence="9 10" key="1">
    <citation type="submission" date="2019-03" db="EMBL/GenBank/DDBJ databases">
        <title>Genomic Encyclopedia of Archaeal and Bacterial Type Strains, Phase II (KMG-II): from individual species to whole genera.</title>
        <authorList>
            <person name="Goeker M."/>
        </authorList>
    </citation>
    <scope>NUCLEOTIDE SEQUENCE [LARGE SCALE GENOMIC DNA]</scope>
    <source>
        <strain evidence="9 10">DSM 19034</strain>
    </source>
</reference>
<gene>
    <name evidence="9" type="ORF">CLV32_4663</name>
</gene>
<dbReference type="InterPro" id="IPR004358">
    <property type="entry name" value="Sig_transdc_His_kin-like_C"/>
</dbReference>